<gene>
    <name evidence="2" type="ORF">ARMOST_11915</name>
</gene>
<keyword evidence="3" id="KW-1185">Reference proteome</keyword>
<organism evidence="2 3">
    <name type="scientific">Armillaria ostoyae</name>
    <name type="common">Armillaria root rot fungus</name>
    <dbReference type="NCBI Taxonomy" id="47428"/>
    <lineage>
        <taxon>Eukaryota</taxon>
        <taxon>Fungi</taxon>
        <taxon>Dikarya</taxon>
        <taxon>Basidiomycota</taxon>
        <taxon>Agaricomycotina</taxon>
        <taxon>Agaricomycetes</taxon>
        <taxon>Agaricomycetidae</taxon>
        <taxon>Agaricales</taxon>
        <taxon>Marasmiineae</taxon>
        <taxon>Physalacriaceae</taxon>
        <taxon>Armillaria</taxon>
    </lineage>
</organism>
<name>A0A284RIG7_ARMOS</name>
<keyword evidence="1" id="KW-0812">Transmembrane</keyword>
<keyword evidence="1" id="KW-0472">Membrane</keyword>
<reference evidence="3" key="1">
    <citation type="journal article" date="2017" name="Nat. Ecol. Evol.">
        <title>Genome expansion and lineage-specific genetic innovations in the forest pathogenic fungi Armillaria.</title>
        <authorList>
            <person name="Sipos G."/>
            <person name="Prasanna A.N."/>
            <person name="Walter M.C."/>
            <person name="O'Connor E."/>
            <person name="Balint B."/>
            <person name="Krizsan K."/>
            <person name="Kiss B."/>
            <person name="Hess J."/>
            <person name="Varga T."/>
            <person name="Slot J."/>
            <person name="Riley R."/>
            <person name="Boka B."/>
            <person name="Rigling D."/>
            <person name="Barry K."/>
            <person name="Lee J."/>
            <person name="Mihaltcheva S."/>
            <person name="LaButti K."/>
            <person name="Lipzen A."/>
            <person name="Waldron R."/>
            <person name="Moloney N.M."/>
            <person name="Sperisen C."/>
            <person name="Kredics L."/>
            <person name="Vagvoelgyi C."/>
            <person name="Patrignani A."/>
            <person name="Fitzpatrick D."/>
            <person name="Nagy I."/>
            <person name="Doyle S."/>
            <person name="Anderson J.B."/>
            <person name="Grigoriev I.V."/>
            <person name="Gueldener U."/>
            <person name="Muensterkoetter M."/>
            <person name="Nagy L.G."/>
        </authorList>
    </citation>
    <scope>NUCLEOTIDE SEQUENCE [LARGE SCALE GENOMIC DNA]</scope>
    <source>
        <strain evidence="3">C18/9</strain>
    </source>
</reference>
<protein>
    <submittedName>
        <fullName evidence="2">Uncharacterized protein</fullName>
    </submittedName>
</protein>
<dbReference type="STRING" id="47428.A0A284RIG7"/>
<proteinExistence type="predicted"/>
<dbReference type="EMBL" id="FUEG01000009">
    <property type="protein sequence ID" value="SJL08549.1"/>
    <property type="molecule type" value="Genomic_DNA"/>
</dbReference>
<keyword evidence="1" id="KW-1133">Transmembrane helix</keyword>
<sequence length="173" mass="18606">MATMSVQEREDASKMNTLVIAFDTLQVLGLVLLLALLAPALFSSNIKRTATWFGMIVSGIIYCASYLILMFIGGQGGSEPSTGVCLFQACLVHSTPIFGTSCALSFVMDLSVSFFCTFLGKTPPRVTPIILLASSSLLFMIGGLEALVTGLKDPEDVRRNESHLYCHITTPAM</sequence>
<feature type="transmembrane region" description="Helical" evidence="1">
    <location>
        <begin position="20"/>
        <end position="40"/>
    </location>
</feature>
<feature type="transmembrane region" description="Helical" evidence="1">
    <location>
        <begin position="84"/>
        <end position="108"/>
    </location>
</feature>
<evidence type="ECO:0000313" key="2">
    <source>
        <dbReference type="EMBL" id="SJL08549.1"/>
    </source>
</evidence>
<feature type="transmembrane region" description="Helical" evidence="1">
    <location>
        <begin position="52"/>
        <end position="72"/>
    </location>
</feature>
<dbReference type="AlphaFoldDB" id="A0A284RIG7"/>
<dbReference type="Proteomes" id="UP000219338">
    <property type="component" value="Unassembled WGS sequence"/>
</dbReference>
<feature type="transmembrane region" description="Helical" evidence="1">
    <location>
        <begin position="128"/>
        <end position="151"/>
    </location>
</feature>
<dbReference type="OrthoDB" id="2942412at2759"/>
<dbReference type="OMA" id="HITTPAM"/>
<accession>A0A284RIG7</accession>
<evidence type="ECO:0000256" key="1">
    <source>
        <dbReference type="SAM" id="Phobius"/>
    </source>
</evidence>
<evidence type="ECO:0000313" key="3">
    <source>
        <dbReference type="Proteomes" id="UP000219338"/>
    </source>
</evidence>